<comment type="caution">
    <text evidence="2">The sequence shown here is derived from an EMBL/GenBank/DDBJ whole genome shotgun (WGS) entry which is preliminary data.</text>
</comment>
<dbReference type="PANTHER" id="PTHR36437">
    <property type="entry name" value="GLYOXALASE/BLEOMYCIN RESISTANCE PROTEIN/DIOXYGENASE"/>
    <property type="match status" value="1"/>
</dbReference>
<accession>A0A0R0BE52</accession>
<protein>
    <submittedName>
        <fullName evidence="3">VOC family protein</fullName>
    </submittedName>
</protein>
<dbReference type="STRING" id="266128.ABB25_11375"/>
<dbReference type="PATRIC" id="fig|266128.3.peg.1339"/>
<reference evidence="2 4" key="1">
    <citation type="submission" date="2015-05" db="EMBL/GenBank/DDBJ databases">
        <title>Genome sequencing and analysis of members of genus Stenotrophomonas.</title>
        <authorList>
            <person name="Patil P.P."/>
            <person name="Midha S."/>
            <person name="Patil P.B."/>
        </authorList>
    </citation>
    <scope>NUCLEOTIDE SEQUENCE [LARGE SCALE GENOMIC DNA]</scope>
    <source>
        <strain evidence="2 4">DSM 17805</strain>
    </source>
</reference>
<dbReference type="Gene3D" id="3.10.180.10">
    <property type="entry name" value="2,3-Dihydroxybiphenyl 1,2-Dioxygenase, domain 1"/>
    <property type="match status" value="1"/>
</dbReference>
<gene>
    <name evidence="2" type="ORF">ABB25_11375</name>
    <name evidence="3" type="ORF">H4O09_12250</name>
</gene>
<dbReference type="Pfam" id="PF00903">
    <property type="entry name" value="Glyoxalase"/>
    <property type="match status" value="1"/>
</dbReference>
<dbReference type="RefSeq" id="WP_057666881.1">
    <property type="nucleotide sequence ID" value="NZ_JACIUV010000005.1"/>
</dbReference>
<sequence>MSQQLALTTLLVDDYDRAIAWYTTVLGFELRADTALGAGKRWVVVAPVGSQAGLVLTLASTVNQQSRIGDQTGGRVGFFLHTDDFARDHAAMTARGVRFTEAPRQEPHGTVAIFTDLYGNTWDLLEPAP</sequence>
<dbReference type="PANTHER" id="PTHR36437:SF2">
    <property type="entry name" value="GLYOXALASE_BLEOMYCIN RESISTANCE PROTEIN_DIOXYGENASE"/>
    <property type="match status" value="1"/>
</dbReference>
<dbReference type="InterPro" id="IPR004360">
    <property type="entry name" value="Glyas_Fos-R_dOase_dom"/>
</dbReference>
<reference evidence="3 5" key="2">
    <citation type="submission" date="2020-08" db="EMBL/GenBank/DDBJ databases">
        <title>Stenotrophomonas sp. W1S232.</title>
        <authorList>
            <person name="Deng Y."/>
        </authorList>
    </citation>
    <scope>NUCLEOTIDE SEQUENCE [LARGE SCALE GENOMIC DNA]</scope>
    <source>
        <strain evidence="3 5">W1S232</strain>
    </source>
</reference>
<organism evidence="2 4">
    <name type="scientific">Stenotrophomonas koreensis</name>
    <dbReference type="NCBI Taxonomy" id="266128"/>
    <lineage>
        <taxon>Bacteria</taxon>
        <taxon>Pseudomonadati</taxon>
        <taxon>Pseudomonadota</taxon>
        <taxon>Gammaproteobacteria</taxon>
        <taxon>Lysobacterales</taxon>
        <taxon>Lysobacteraceae</taxon>
        <taxon>Stenotrophomonas</taxon>
    </lineage>
</organism>
<dbReference type="Proteomes" id="UP000550609">
    <property type="component" value="Unassembled WGS sequence"/>
</dbReference>
<dbReference type="InterPro" id="IPR037523">
    <property type="entry name" value="VOC_core"/>
</dbReference>
<name>A0A0R0BE52_9GAMM</name>
<dbReference type="OrthoDB" id="9794917at2"/>
<dbReference type="CDD" id="cd07263">
    <property type="entry name" value="VOC_like"/>
    <property type="match status" value="1"/>
</dbReference>
<proteinExistence type="predicted"/>
<evidence type="ECO:0000313" key="5">
    <source>
        <dbReference type="Proteomes" id="UP000550609"/>
    </source>
</evidence>
<dbReference type="SUPFAM" id="SSF54593">
    <property type="entry name" value="Glyoxalase/Bleomycin resistance protein/Dihydroxybiphenyl dioxygenase"/>
    <property type="match status" value="1"/>
</dbReference>
<accession>A0A7W3V1L1</accession>
<dbReference type="Proteomes" id="UP000051254">
    <property type="component" value="Unassembled WGS sequence"/>
</dbReference>
<dbReference type="EMBL" id="JACIUV010000005">
    <property type="protein sequence ID" value="MBB1117823.1"/>
    <property type="molecule type" value="Genomic_DNA"/>
</dbReference>
<evidence type="ECO:0000313" key="3">
    <source>
        <dbReference type="EMBL" id="MBB1117823.1"/>
    </source>
</evidence>
<dbReference type="EMBL" id="LDJH01000022">
    <property type="protein sequence ID" value="KRG55717.1"/>
    <property type="molecule type" value="Genomic_DNA"/>
</dbReference>
<evidence type="ECO:0000259" key="1">
    <source>
        <dbReference type="PROSITE" id="PS51819"/>
    </source>
</evidence>
<keyword evidence="4" id="KW-1185">Reference proteome</keyword>
<evidence type="ECO:0000313" key="4">
    <source>
        <dbReference type="Proteomes" id="UP000051254"/>
    </source>
</evidence>
<feature type="domain" description="VOC" evidence="1">
    <location>
        <begin position="4"/>
        <end position="127"/>
    </location>
</feature>
<dbReference type="PROSITE" id="PS51819">
    <property type="entry name" value="VOC"/>
    <property type="match status" value="1"/>
</dbReference>
<dbReference type="InterPro" id="IPR029068">
    <property type="entry name" value="Glyas_Bleomycin-R_OHBP_Dase"/>
</dbReference>
<evidence type="ECO:0000313" key="2">
    <source>
        <dbReference type="EMBL" id="KRG55717.1"/>
    </source>
</evidence>
<dbReference type="AlphaFoldDB" id="A0A0R0BE52"/>